<name>A0A3F2RJG7_9STRA</name>
<dbReference type="EC" id="3.4.19.12" evidence="2"/>
<evidence type="ECO:0000256" key="5">
    <source>
        <dbReference type="ARBA" id="ARBA00022801"/>
    </source>
</evidence>
<evidence type="ECO:0000256" key="4">
    <source>
        <dbReference type="ARBA" id="ARBA00022786"/>
    </source>
</evidence>
<dbReference type="GO" id="GO:0006508">
    <property type="term" value="P:proteolysis"/>
    <property type="evidence" value="ECO:0007669"/>
    <property type="project" value="UniProtKB-KW"/>
</dbReference>
<keyword evidence="4" id="KW-0833">Ubl conjugation pathway</keyword>
<dbReference type="EMBL" id="MBDO02000260">
    <property type="protein sequence ID" value="RLN58482.1"/>
    <property type="molecule type" value="Genomic_DNA"/>
</dbReference>
<proteinExistence type="predicted"/>
<dbReference type="Proteomes" id="UP000277300">
    <property type="component" value="Unassembled WGS sequence"/>
</dbReference>
<sequence length="499" mass="56292">MIDKILNVTQSYDVLYPSERTWIPWQNVLVYAVDIGAQALIDTGALLAGVANHDAASFLLEQANFSFEGVTYYDSRMENNCWVVTEKARRTVMPLKNAPMLEKETFVIFDEARSRGSDMKLLPDAAAVLTLGPKLTKDKLMQGAGRMRQLGCDQTLWIASFDEIAQSILQASDCNCLSKLSAIDVLKWVLDNTQAEAVRGLVEWARNGIHFRVTQLDKGAELIYENWLLATLYQKALSVDKIARVIESMACLGFEGSDDELVTAICRSGHKPAEEKIWTYTNIMRAQSVDDLCGIVEVVDMRSYIHQWVSPKELANLDWSSARIFGTENFFSTITGREKLDSMTEFLRVIDVMLVFHNGHVLLVSEFEADHILELLWSSRKNSTACNFRFLNLSFACEGIDRVGAQTKFRCVRQALGSRLDQSLALLSTVACHLYNGETMLAKHQLATVETETRKLLGPLGQRESILRNFVTSRGNTHKWTRSFLHELCCRMDLEDCEA</sequence>
<dbReference type="AlphaFoldDB" id="A0A3F2RJG7"/>
<organism evidence="8 9">
    <name type="scientific">Phytophthora kernoviae</name>
    <dbReference type="NCBI Taxonomy" id="325452"/>
    <lineage>
        <taxon>Eukaryota</taxon>
        <taxon>Sar</taxon>
        <taxon>Stramenopiles</taxon>
        <taxon>Oomycota</taxon>
        <taxon>Peronosporomycetes</taxon>
        <taxon>Peronosporales</taxon>
        <taxon>Peronosporaceae</taxon>
        <taxon>Phytophthora</taxon>
    </lineage>
</organism>
<evidence type="ECO:0000256" key="1">
    <source>
        <dbReference type="ARBA" id="ARBA00000707"/>
    </source>
</evidence>
<evidence type="ECO:0000256" key="3">
    <source>
        <dbReference type="ARBA" id="ARBA00022670"/>
    </source>
</evidence>
<evidence type="ECO:0000313" key="7">
    <source>
        <dbReference type="EMBL" id="RLN48804.1"/>
    </source>
</evidence>
<dbReference type="Proteomes" id="UP000284657">
    <property type="component" value="Unassembled WGS sequence"/>
</dbReference>
<keyword evidence="3" id="KW-0645">Protease</keyword>
<evidence type="ECO:0000313" key="10">
    <source>
        <dbReference type="Proteomes" id="UP000284657"/>
    </source>
</evidence>
<protein>
    <recommendedName>
        <fullName evidence="2">ubiquitinyl hydrolase 1</fullName>
        <ecNumber evidence="2">3.4.19.12</ecNumber>
    </recommendedName>
</protein>
<dbReference type="EMBL" id="MBAD02002253">
    <property type="protein sequence ID" value="RLN48804.1"/>
    <property type="molecule type" value="Genomic_DNA"/>
</dbReference>
<dbReference type="OrthoDB" id="4866634at2759"/>
<dbReference type="PANTHER" id="PTHR13367:SF33">
    <property type="entry name" value="P-LOOP CONTAINING NUCLEOSIDE TRIPHOSPHATE HYDROLASE PROTEIN"/>
    <property type="match status" value="1"/>
</dbReference>
<evidence type="ECO:0000256" key="6">
    <source>
        <dbReference type="ARBA" id="ARBA00022807"/>
    </source>
</evidence>
<comment type="catalytic activity">
    <reaction evidence="1">
        <text>Thiol-dependent hydrolysis of ester, thioester, amide, peptide and isopeptide bonds formed by the C-terminal Gly of ubiquitin (a 76-residue protein attached to proteins as an intracellular targeting signal).</text>
        <dbReference type="EC" id="3.4.19.12"/>
    </reaction>
</comment>
<accession>A0A3F2RJG7</accession>
<gene>
    <name evidence="7" type="ORF">BBJ29_004555</name>
    <name evidence="8" type="ORF">BBP00_00006976</name>
</gene>
<evidence type="ECO:0000313" key="8">
    <source>
        <dbReference type="EMBL" id="RLN58482.1"/>
    </source>
</evidence>
<evidence type="ECO:0000313" key="9">
    <source>
        <dbReference type="Proteomes" id="UP000277300"/>
    </source>
</evidence>
<evidence type="ECO:0000256" key="2">
    <source>
        <dbReference type="ARBA" id="ARBA00012759"/>
    </source>
</evidence>
<dbReference type="PANTHER" id="PTHR13367">
    <property type="entry name" value="UBIQUITIN THIOESTERASE"/>
    <property type="match status" value="1"/>
</dbReference>
<keyword evidence="6" id="KW-0788">Thiol protease</keyword>
<dbReference type="GO" id="GO:0004843">
    <property type="term" value="F:cysteine-type deubiquitinase activity"/>
    <property type="evidence" value="ECO:0007669"/>
    <property type="project" value="UniProtKB-EC"/>
</dbReference>
<dbReference type="InterPro" id="IPR051346">
    <property type="entry name" value="OTU_Deubiquitinase"/>
</dbReference>
<keyword evidence="5" id="KW-0378">Hydrolase</keyword>
<comment type="caution">
    <text evidence="8">The sequence shown here is derived from an EMBL/GenBank/DDBJ whole genome shotgun (WGS) entry which is preliminary data.</text>
</comment>
<reference evidence="9 10" key="1">
    <citation type="submission" date="2018-07" db="EMBL/GenBank/DDBJ databases">
        <title>Genome sequencing of oomycete isolates from Chile give support for New Zealand origin for Phytophthora kernoviae and make available the first Nothophytophthora sp. genome.</title>
        <authorList>
            <person name="Studholme D.J."/>
            <person name="Sanfuentes E."/>
            <person name="Panda P."/>
            <person name="Hill R."/>
            <person name="Sambles C."/>
            <person name="Grant M."/>
            <person name="Williams N.M."/>
            <person name="Mcdougal R.L."/>
        </authorList>
    </citation>
    <scope>NUCLEOTIDE SEQUENCE [LARGE SCALE GENOMIC DNA]</scope>
    <source>
        <strain evidence="8">Chile6</strain>
        <strain evidence="7">Chile7</strain>
    </source>
</reference>